<proteinExistence type="predicted"/>
<name>A0A0H4T5U4_9EURY</name>
<accession>A0A0H4T5U4</accession>
<feature type="region of interest" description="Disordered" evidence="1">
    <location>
        <begin position="160"/>
        <end position="181"/>
    </location>
</feature>
<dbReference type="Pfam" id="PF01345">
    <property type="entry name" value="DUF11"/>
    <property type="match status" value="2"/>
</dbReference>
<evidence type="ECO:0000256" key="1">
    <source>
        <dbReference type="SAM" id="MobiDB-lite"/>
    </source>
</evidence>
<dbReference type="PANTHER" id="PTHR34819">
    <property type="entry name" value="LARGE CYSTEINE-RICH PERIPLASMIC PROTEIN OMCB"/>
    <property type="match status" value="1"/>
</dbReference>
<sequence length="676" mass="72104">MSLGAGWQDPATPTDLYFVTYGREVEANLTASLSSQTTGADPGELVTFRVFLNNTGSSAASIAWLNDILLPGFTYVSDTATSAGASTPFPSFTFLGVGNGPRSFDLVARVNVGTEPGTVLSKMLSLEYRDGSGALRDPPDAQVSILIGKHGKAVYLSPDPVGASERLNPARPTGGTGSQSNEIVRQDDSLHDFDLAPALARDFRVQNANATLYLDSPNHDVRNLDVNLTLSDWNGVTLVPLAYVQRRVTTNGLNDFQPFAFDFPALDHVFAAGGRIRLTIINRGTSQSDLILAMNSTFADSRVEFETTTYVRVDALDLRDAVAPASVWSPRDALVVRANVSDPFGSGEIAVARIDITTPAGTRVVDATQMTLFDVDPGTPSAWKVFEFAYGPPLLEGSYAVSVTAYEANGVSDIAEATALVRVPAFTLSKTATAVNVRSGDRFTYDVWFNNSGSGPAGRVWINDTLPTGLTFLSSSDPAAMTGNYNWTWTSVAPGNQRLRIDVQVQGGLQQISYFRNTVFLSYTDEKGFPGSMLTASVDAALRGPVISLTKTSPRTTLHESETITYTFTIQNTGDPAETLWLNDTLPSGLTYVGDTAASLGGTVVRSGNNIYFTFTDMPGLTTQSFTLTAQAGPGLARGTVLTNVASLNFTNTNGFLLPPKTTSWSVTVVAPEIAS</sequence>
<dbReference type="EMBL" id="KT007008">
    <property type="protein sequence ID" value="AKQ03108.1"/>
    <property type="molecule type" value="Genomic_DNA"/>
</dbReference>
<evidence type="ECO:0000313" key="3">
    <source>
        <dbReference type="EMBL" id="AKQ03108.1"/>
    </source>
</evidence>
<reference evidence="3" key="1">
    <citation type="journal article" date="2015" name="ISME J.">
        <title>Aquifer environment selects for microbial species cohorts in sediment and groundwater.</title>
        <authorList>
            <person name="Hug L.A."/>
            <person name="Thomas B.C."/>
            <person name="Brown C.T."/>
            <person name="Frischkorn K.R."/>
            <person name="Williams K.H."/>
            <person name="Tringe S.G."/>
            <person name="Banfield J.F."/>
        </authorList>
    </citation>
    <scope>NUCLEOTIDE SEQUENCE</scope>
</reference>
<dbReference type="PANTHER" id="PTHR34819:SF5">
    <property type="entry name" value="CONSERVED REPEAT DOMAIN PROTEIN"/>
    <property type="match status" value="1"/>
</dbReference>
<dbReference type="Gene3D" id="2.60.40.740">
    <property type="match status" value="1"/>
</dbReference>
<organism evidence="3">
    <name type="scientific">uncultured euryarchaeote Rifle_16ft_4_minimus_37884</name>
    <dbReference type="NCBI Taxonomy" id="1665196"/>
    <lineage>
        <taxon>Archaea</taxon>
        <taxon>Methanobacteriati</taxon>
        <taxon>Methanobacteriota</taxon>
        <taxon>environmental samples</taxon>
    </lineage>
</organism>
<dbReference type="InterPro" id="IPR001434">
    <property type="entry name" value="OmcB-like_DUF11"/>
</dbReference>
<feature type="non-terminal residue" evidence="3">
    <location>
        <position position="676"/>
    </location>
</feature>
<dbReference type="InterPro" id="IPR051172">
    <property type="entry name" value="Chlamydia_OmcB"/>
</dbReference>
<feature type="domain" description="DUF11" evidence="2">
    <location>
        <begin position="428"/>
        <end position="523"/>
    </location>
</feature>
<feature type="domain" description="DUF11" evidence="2">
    <location>
        <begin position="547"/>
        <end position="649"/>
    </location>
</feature>
<dbReference type="NCBIfam" id="TIGR01451">
    <property type="entry name" value="B_ant_repeat"/>
    <property type="match status" value="3"/>
</dbReference>
<protein>
    <recommendedName>
        <fullName evidence="2">DUF11 domain-containing protein</fullName>
    </recommendedName>
</protein>
<dbReference type="InterPro" id="IPR047589">
    <property type="entry name" value="DUF11_rpt"/>
</dbReference>
<evidence type="ECO:0000259" key="2">
    <source>
        <dbReference type="Pfam" id="PF01345"/>
    </source>
</evidence>
<dbReference type="AlphaFoldDB" id="A0A0H4T5U4"/>